<evidence type="ECO:0000313" key="2">
    <source>
        <dbReference type="Proteomes" id="UP000807025"/>
    </source>
</evidence>
<dbReference type="OrthoDB" id="3263473at2759"/>
<proteinExistence type="predicted"/>
<evidence type="ECO:0000313" key="1">
    <source>
        <dbReference type="EMBL" id="KAF9487805.1"/>
    </source>
</evidence>
<gene>
    <name evidence="1" type="ORF">BDN71DRAFT_1404229</name>
</gene>
<reference evidence="1" key="1">
    <citation type="submission" date="2020-11" db="EMBL/GenBank/DDBJ databases">
        <authorList>
            <consortium name="DOE Joint Genome Institute"/>
            <person name="Ahrendt S."/>
            <person name="Riley R."/>
            <person name="Andreopoulos W."/>
            <person name="Labutti K."/>
            <person name="Pangilinan J."/>
            <person name="Ruiz-Duenas F.J."/>
            <person name="Barrasa J.M."/>
            <person name="Sanchez-Garcia M."/>
            <person name="Camarero S."/>
            <person name="Miyauchi S."/>
            <person name="Serrano A."/>
            <person name="Linde D."/>
            <person name="Babiker R."/>
            <person name="Drula E."/>
            <person name="Ayuso-Fernandez I."/>
            <person name="Pacheco R."/>
            <person name="Padilla G."/>
            <person name="Ferreira P."/>
            <person name="Barriuso J."/>
            <person name="Kellner H."/>
            <person name="Castanera R."/>
            <person name="Alfaro M."/>
            <person name="Ramirez L."/>
            <person name="Pisabarro A.G."/>
            <person name="Kuo A."/>
            <person name="Tritt A."/>
            <person name="Lipzen A."/>
            <person name="He G."/>
            <person name="Yan M."/>
            <person name="Ng V."/>
            <person name="Cullen D."/>
            <person name="Martin F."/>
            <person name="Rosso M.-N."/>
            <person name="Henrissat B."/>
            <person name="Hibbett D."/>
            <person name="Martinez A.T."/>
            <person name="Grigoriev I.V."/>
        </authorList>
    </citation>
    <scope>NUCLEOTIDE SEQUENCE</scope>
    <source>
        <strain evidence="1">ATCC 90797</strain>
    </source>
</reference>
<organism evidence="1 2">
    <name type="scientific">Pleurotus eryngii</name>
    <name type="common">Boletus of the steppes</name>
    <dbReference type="NCBI Taxonomy" id="5323"/>
    <lineage>
        <taxon>Eukaryota</taxon>
        <taxon>Fungi</taxon>
        <taxon>Dikarya</taxon>
        <taxon>Basidiomycota</taxon>
        <taxon>Agaricomycotina</taxon>
        <taxon>Agaricomycetes</taxon>
        <taxon>Agaricomycetidae</taxon>
        <taxon>Agaricales</taxon>
        <taxon>Pleurotineae</taxon>
        <taxon>Pleurotaceae</taxon>
        <taxon>Pleurotus</taxon>
    </lineage>
</organism>
<name>A0A9P5ZIF6_PLEER</name>
<dbReference type="EMBL" id="MU154748">
    <property type="protein sequence ID" value="KAF9487805.1"/>
    <property type="molecule type" value="Genomic_DNA"/>
</dbReference>
<feature type="non-terminal residue" evidence="1">
    <location>
        <position position="1"/>
    </location>
</feature>
<dbReference type="AlphaFoldDB" id="A0A9P5ZIF6"/>
<protein>
    <submittedName>
        <fullName evidence="1">Uncharacterized protein</fullName>
    </submittedName>
</protein>
<dbReference type="Proteomes" id="UP000807025">
    <property type="component" value="Unassembled WGS sequence"/>
</dbReference>
<keyword evidence="2" id="KW-1185">Reference proteome</keyword>
<comment type="caution">
    <text evidence="1">The sequence shown here is derived from an EMBL/GenBank/DDBJ whole genome shotgun (WGS) entry which is preliminary data.</text>
</comment>
<sequence length="191" mass="21373">VEAESVCLWLLSSVATEDQESVCIEGLVEKEECLQEAQCHDALEKICALQQAKSHLITFKWWNISGQRKNTQAQSSLEALDNKIDLNTQHYKDAHNALYALCGPGDWMKTLRTLKSSDLVPPVTFDIDNTANCIGSDGHAQSAKQMKDMVKHLREGYQQVSWIWSMDGVLGDGKDSKLNDGEFLMNQLVCL</sequence>
<accession>A0A9P5ZIF6</accession>